<dbReference type="EMBL" id="ADBJ01000051">
    <property type="protein sequence ID" value="EFA75793.1"/>
    <property type="molecule type" value="Genomic_DNA"/>
</dbReference>
<proteinExistence type="predicted"/>
<sequence>MLSFVVAIIVYIDGEVVVVYYYICKDNIVVSITFVRTFFEFKQWLTEYENSSYFSSMQKLVEAIKVGVVDKISILLAKEKKREFLESVKKEIENAKATVQVEIPNLKFDELLNNWEYYINKRYFEKLGEQKFMEEEQQKLKAKWSLQKSNSKWIHPVQSCGDLRCAGGHTLNNTVVCWDCKNELFWTDVPTRSYMCKGCDMSSKFYSLDLKCIRCKEEAYCKIRCTGSLVVYICPITFVVPKSKLSLKRFTPDIDFQILVYLVQI</sequence>
<gene>
    <name evidence="1" type="ORF">PPL_10848</name>
</gene>
<organism evidence="1 2">
    <name type="scientific">Heterostelium pallidum (strain ATCC 26659 / Pp 5 / PN500)</name>
    <name type="common">Cellular slime mold</name>
    <name type="synonym">Polysphondylium pallidum</name>
    <dbReference type="NCBI Taxonomy" id="670386"/>
    <lineage>
        <taxon>Eukaryota</taxon>
        <taxon>Amoebozoa</taxon>
        <taxon>Evosea</taxon>
        <taxon>Eumycetozoa</taxon>
        <taxon>Dictyostelia</taxon>
        <taxon>Acytosteliales</taxon>
        <taxon>Acytosteliaceae</taxon>
        <taxon>Heterostelium</taxon>
    </lineage>
</organism>
<dbReference type="AlphaFoldDB" id="D3BS56"/>
<accession>D3BS56</accession>
<dbReference type="InParanoid" id="D3BS56"/>
<name>D3BS56_HETP5</name>
<evidence type="ECO:0000313" key="1">
    <source>
        <dbReference type="EMBL" id="EFA75793.1"/>
    </source>
</evidence>
<dbReference type="Proteomes" id="UP000001396">
    <property type="component" value="Unassembled WGS sequence"/>
</dbReference>
<dbReference type="RefSeq" id="XP_020427927.1">
    <property type="nucleotide sequence ID" value="XM_020581611.1"/>
</dbReference>
<comment type="caution">
    <text evidence="1">The sequence shown here is derived from an EMBL/GenBank/DDBJ whole genome shotgun (WGS) entry which is preliminary data.</text>
</comment>
<keyword evidence="2" id="KW-1185">Reference proteome</keyword>
<dbReference type="GeneID" id="31366317"/>
<protein>
    <submittedName>
        <fullName evidence="1">Uncharacterized protein</fullName>
    </submittedName>
</protein>
<evidence type="ECO:0000313" key="2">
    <source>
        <dbReference type="Proteomes" id="UP000001396"/>
    </source>
</evidence>
<reference evidence="1 2" key="1">
    <citation type="journal article" date="2011" name="Genome Res.">
        <title>Phylogeny-wide analysis of social amoeba genomes highlights ancient origins for complex intercellular communication.</title>
        <authorList>
            <person name="Heidel A.J."/>
            <person name="Lawal H.M."/>
            <person name="Felder M."/>
            <person name="Schilde C."/>
            <person name="Helps N.R."/>
            <person name="Tunggal B."/>
            <person name="Rivero F."/>
            <person name="John U."/>
            <person name="Schleicher M."/>
            <person name="Eichinger L."/>
            <person name="Platzer M."/>
            <person name="Noegel A.A."/>
            <person name="Schaap P."/>
            <person name="Gloeckner G."/>
        </authorList>
    </citation>
    <scope>NUCLEOTIDE SEQUENCE [LARGE SCALE GENOMIC DNA]</scope>
    <source>
        <strain evidence="2">ATCC 26659 / Pp 5 / PN500</strain>
    </source>
</reference>